<evidence type="ECO:0008006" key="4">
    <source>
        <dbReference type="Google" id="ProtNLM"/>
    </source>
</evidence>
<dbReference type="RefSeq" id="WP_319833478.1">
    <property type="nucleotide sequence ID" value="NZ_CP138858.1"/>
</dbReference>
<protein>
    <recommendedName>
        <fullName evidence="4">Tfp pilus assembly protein PilX</fullName>
    </recommendedName>
</protein>
<accession>A0ABZ0RPF4</accession>
<evidence type="ECO:0000256" key="1">
    <source>
        <dbReference type="SAM" id="Phobius"/>
    </source>
</evidence>
<keyword evidence="3" id="KW-1185">Reference proteome</keyword>
<reference evidence="2 3" key="1">
    <citation type="submission" date="2023-11" db="EMBL/GenBank/DDBJ databases">
        <title>Coraliomargarita sp. nov., isolated from marine algae.</title>
        <authorList>
            <person name="Lee J.K."/>
            <person name="Baek J.H."/>
            <person name="Kim J.M."/>
            <person name="Choi D.G."/>
            <person name="Jeon C.O."/>
        </authorList>
    </citation>
    <scope>NUCLEOTIDE SEQUENCE [LARGE SCALE GENOMIC DNA]</scope>
    <source>
        <strain evidence="2 3">J2-16</strain>
    </source>
</reference>
<keyword evidence="1" id="KW-0812">Transmembrane</keyword>
<name>A0ABZ0RPF4_9BACT</name>
<proteinExistence type="predicted"/>
<dbReference type="Proteomes" id="UP001324993">
    <property type="component" value="Chromosome"/>
</dbReference>
<dbReference type="EMBL" id="CP138858">
    <property type="protein sequence ID" value="WPJ96620.1"/>
    <property type="molecule type" value="Genomic_DNA"/>
</dbReference>
<gene>
    <name evidence="2" type="ORF">SH580_02745</name>
</gene>
<evidence type="ECO:0000313" key="3">
    <source>
        <dbReference type="Proteomes" id="UP001324993"/>
    </source>
</evidence>
<evidence type="ECO:0000313" key="2">
    <source>
        <dbReference type="EMBL" id="WPJ96620.1"/>
    </source>
</evidence>
<sequence>MYSKIVNLREVPNRNDGFALVIALSLMAFILLLLLSITTLVQVEQQGSVISSEKIKAEQTALLAMQVALGKLQLAAGADQRITATASILSSTGSAGLEAADGNRRWLGVWNNSATDHMNPTASHDEPSGSSADGFIEWLVSGNSDGVSDQVGYVSTALNANESIILFDMEEDREDVRVPLVESSGEDVAYAYWIEDEGVKASVKPLPAASDLVVNSGTYSNPLVFGSNYGADLGLMGDGMASAITYPISSAANDDLFRAMQKVQSDEDLEFPASEDDAWVNANRHDFTIYSHSLMTDVRNGGFKQDLSLAFEMDGALQGPNGLSYFNNSDFVGDSGNREVENTLTGAISQAPGHDFYSRYVYAHFPYGTASTVNKARGPTWHLLRDYYNLYKRLEQSSGNLTLNAQPFYPNNPEVQSASNAYDFLEGRFAKGGDPFVQEFTDSGGRYLYHLSRGNYTPVMLGYRLIFSVASYEYDSVADTAKIAFAFDPVYYLWNPYDKSIRFENYKVEYNEEIPVTIEFEVTDNNGPRAIGEVLLTDYLIENGWDGSSDKLYSFLMDPAGDVVLAPGEVRLFSASGTNGDCYPGVTNITATSGNILRLHPEAGEILVDGVSAATIKVNLGITTKTAGTDAQNGRFRSTSYLVDDDDLANARTGTQRSTHLKTQFVSIQTNSAASAGEQVDVVELTFDGASLSSRKSWLGYLDYLMKPTNTTAEPTEIMAAFNPLSVSSIGDIRVFPQRNRYLHLISEPSLNVMLPESFGDSGFWGYEYSSAGSNYIPAFSLPSDPMTSLAQLRNGMLTPYIFENPRAVGNSYANPRLPQDELYGDMLGPQTVERYDSTWLLNDALWDKYYFSGIAPAYSYNSGAYTASEDLEDALTRFFDQDSDRYGNANLLPNIASGATSNSLAGELADGEGYKEIAASILMQGGFNVNSTSVAAWAAILDGNRDLPVDYFAADSLSEATDSGAGVPFLKSQRPNGDASDAWAGFARVNPNLIWDDQGTPDDESDDTGLAAEIVKQVRLRGPFMSLSDFVNRRLDTGETGRLGALQAAIKATVLNEDIESNEGVPADYSTYYQNADGGTGFTAGGINGFIEQADILQVIAPKLVPRSDTFRIRAYGESRNLNGEIASQASCEVVVQRLPAYVDEANDAFTAPEDLSVTNNLFGRRFKIVSFKWL</sequence>
<organism evidence="2 3">
    <name type="scientific">Coraliomargarita algicola</name>
    <dbReference type="NCBI Taxonomy" id="3092156"/>
    <lineage>
        <taxon>Bacteria</taxon>
        <taxon>Pseudomonadati</taxon>
        <taxon>Verrucomicrobiota</taxon>
        <taxon>Opitutia</taxon>
        <taxon>Puniceicoccales</taxon>
        <taxon>Coraliomargaritaceae</taxon>
        <taxon>Coraliomargarita</taxon>
    </lineage>
</organism>
<keyword evidence="1" id="KW-0472">Membrane</keyword>
<keyword evidence="1" id="KW-1133">Transmembrane helix</keyword>
<feature type="transmembrane region" description="Helical" evidence="1">
    <location>
        <begin position="20"/>
        <end position="41"/>
    </location>
</feature>